<organism evidence="2 3">
    <name type="scientific">Aspergillus clavatus (strain ATCC 1007 / CBS 513.65 / DSM 816 / NCTC 3887 / NRRL 1 / QM 1276 / 107)</name>
    <dbReference type="NCBI Taxonomy" id="344612"/>
    <lineage>
        <taxon>Eukaryota</taxon>
        <taxon>Fungi</taxon>
        <taxon>Dikarya</taxon>
        <taxon>Ascomycota</taxon>
        <taxon>Pezizomycotina</taxon>
        <taxon>Eurotiomycetes</taxon>
        <taxon>Eurotiomycetidae</taxon>
        <taxon>Eurotiales</taxon>
        <taxon>Aspergillaceae</taxon>
        <taxon>Aspergillus</taxon>
        <taxon>Aspergillus subgen. Fumigati</taxon>
    </lineage>
</organism>
<sequence length="418" mass="47724">MPFFNKNQRLLLVAFAVFYFLLLIFCHFNSARDPGSFFFRPDEGYRPHYSVRRIKESLDFVSRFNQSSTYPEASAKAPTSAEGGSSICAGIVTVKRPLQQNLDVTVGSLLDGLSAKERANIVIHVLFALSAPSDHPDFRQPWTSNVIDRVLTYKDLGADEQQMEEWERKKNIKEKSLIDYQLSLRSCYEDTKARWILLLEDDVVAQRRWYRHTLKSLEQVKQWSDRGTVKDWLYLRLFYTEKFLGWNSENWPTYLISSVAVVSAIALTGVCARRRTRPMQGILTNTFLAVICLLCVPLLISLYFLAGRATVLPMRPGVHLMNSHGCCSQALLFPREKAPLLINHLKEIQTVRPKPVDSVIEMLADQKGLDRLVISPSQMQHVGAASYKENRQSYDWGGPYTVKGAHGVWSMGFEKAYD</sequence>
<accession>A1CSA4</accession>
<dbReference type="HOGENOM" id="CLU_036324_0_0_1"/>
<dbReference type="OMA" id="FCHFNSA"/>
<dbReference type="InterPro" id="IPR029675">
    <property type="entry name" value="PGAP4"/>
</dbReference>
<dbReference type="Proteomes" id="UP000006701">
    <property type="component" value="Unassembled WGS sequence"/>
</dbReference>
<dbReference type="VEuPathDB" id="FungiDB:ACLA_032610"/>
<keyword evidence="1" id="KW-0812">Transmembrane</keyword>
<dbReference type="KEGG" id="act:ACLA_032610"/>
<dbReference type="GO" id="GO:0016757">
    <property type="term" value="F:glycosyltransferase activity"/>
    <property type="evidence" value="ECO:0007669"/>
    <property type="project" value="InterPro"/>
</dbReference>
<dbReference type="EMBL" id="DS027059">
    <property type="protein sequence ID" value="EAW08525.1"/>
    <property type="molecule type" value="Genomic_DNA"/>
</dbReference>
<dbReference type="GO" id="GO:0000139">
    <property type="term" value="C:Golgi membrane"/>
    <property type="evidence" value="ECO:0007669"/>
    <property type="project" value="InterPro"/>
</dbReference>
<dbReference type="PANTHER" id="PTHR31410">
    <property type="entry name" value="TRANSMEMBRANE PROTEIN 246"/>
    <property type="match status" value="1"/>
</dbReference>
<gene>
    <name evidence="2" type="ORF">ACLA_032610</name>
</gene>
<protein>
    <submittedName>
        <fullName evidence="2">Integral membrane protein</fullName>
    </submittedName>
</protein>
<name>A1CSA4_ASPCL</name>
<evidence type="ECO:0000313" key="2">
    <source>
        <dbReference type="EMBL" id="EAW08525.1"/>
    </source>
</evidence>
<dbReference type="CDD" id="cd22189">
    <property type="entry name" value="PGAP4-like_fungal"/>
    <property type="match status" value="1"/>
</dbReference>
<proteinExistence type="predicted"/>
<dbReference type="eggNOG" id="ENOG502RS2J">
    <property type="taxonomic scope" value="Eukaryota"/>
</dbReference>
<dbReference type="GeneID" id="4701024"/>
<reference evidence="2 3" key="1">
    <citation type="journal article" date="2008" name="PLoS Genet.">
        <title>Genomic islands in the pathogenic filamentous fungus Aspergillus fumigatus.</title>
        <authorList>
            <person name="Fedorova N.D."/>
            <person name="Khaldi N."/>
            <person name="Joardar V.S."/>
            <person name="Maiti R."/>
            <person name="Amedeo P."/>
            <person name="Anderson M.J."/>
            <person name="Crabtree J."/>
            <person name="Silva J.C."/>
            <person name="Badger J.H."/>
            <person name="Albarraq A."/>
            <person name="Angiuoli S."/>
            <person name="Bussey H."/>
            <person name="Bowyer P."/>
            <person name="Cotty P.J."/>
            <person name="Dyer P.S."/>
            <person name="Egan A."/>
            <person name="Galens K."/>
            <person name="Fraser-Liggett C.M."/>
            <person name="Haas B.J."/>
            <person name="Inman J.M."/>
            <person name="Kent R."/>
            <person name="Lemieux S."/>
            <person name="Malavazi I."/>
            <person name="Orvis J."/>
            <person name="Roemer T."/>
            <person name="Ronning C.M."/>
            <person name="Sundaram J.P."/>
            <person name="Sutton G."/>
            <person name="Turner G."/>
            <person name="Venter J.C."/>
            <person name="White O.R."/>
            <person name="Whitty B.R."/>
            <person name="Youngman P."/>
            <person name="Wolfe K.H."/>
            <person name="Goldman G.H."/>
            <person name="Wortman J.R."/>
            <person name="Jiang B."/>
            <person name="Denning D.W."/>
            <person name="Nierman W.C."/>
        </authorList>
    </citation>
    <scope>NUCLEOTIDE SEQUENCE [LARGE SCALE GENOMIC DNA]</scope>
    <source>
        <strain evidence="3">ATCC 1007 / CBS 513.65 / DSM 816 / NCTC 3887 / NRRL 1</strain>
    </source>
</reference>
<evidence type="ECO:0000256" key="1">
    <source>
        <dbReference type="SAM" id="Phobius"/>
    </source>
</evidence>
<keyword evidence="3" id="KW-1185">Reference proteome</keyword>
<dbReference type="RefSeq" id="XP_001269951.1">
    <property type="nucleotide sequence ID" value="XM_001269950.1"/>
</dbReference>
<feature type="transmembrane region" description="Helical" evidence="1">
    <location>
        <begin position="282"/>
        <end position="306"/>
    </location>
</feature>
<keyword evidence="1" id="KW-1133">Transmembrane helix</keyword>
<dbReference type="PANTHER" id="PTHR31410:SF1">
    <property type="entry name" value="POST-GPI ATTACHMENT TO PROTEINS FACTOR 4"/>
    <property type="match status" value="1"/>
</dbReference>
<dbReference type="GO" id="GO:0006506">
    <property type="term" value="P:GPI anchor biosynthetic process"/>
    <property type="evidence" value="ECO:0007669"/>
    <property type="project" value="InterPro"/>
</dbReference>
<evidence type="ECO:0000313" key="3">
    <source>
        <dbReference type="Proteomes" id="UP000006701"/>
    </source>
</evidence>
<keyword evidence="1" id="KW-0472">Membrane</keyword>
<feature type="transmembrane region" description="Helical" evidence="1">
    <location>
        <begin position="251"/>
        <end position="270"/>
    </location>
</feature>
<dbReference type="AlphaFoldDB" id="A1CSA4"/>
<dbReference type="OrthoDB" id="2016523at2759"/>